<dbReference type="Proteomes" id="UP000324800">
    <property type="component" value="Unassembled WGS sequence"/>
</dbReference>
<feature type="compositionally biased region" description="Low complexity" evidence="1">
    <location>
        <begin position="266"/>
        <end position="280"/>
    </location>
</feature>
<evidence type="ECO:0000256" key="1">
    <source>
        <dbReference type="SAM" id="MobiDB-lite"/>
    </source>
</evidence>
<protein>
    <submittedName>
        <fullName evidence="3">Uncharacterized protein</fullName>
    </submittedName>
</protein>
<keyword evidence="2" id="KW-0812">Transmembrane</keyword>
<dbReference type="EMBL" id="SNRW01000958">
    <property type="protein sequence ID" value="KAA6398426.1"/>
    <property type="molecule type" value="Genomic_DNA"/>
</dbReference>
<feature type="compositionally biased region" description="Basic and acidic residues" evidence="1">
    <location>
        <begin position="494"/>
        <end position="514"/>
    </location>
</feature>
<feature type="compositionally biased region" description="Polar residues" evidence="1">
    <location>
        <begin position="585"/>
        <end position="595"/>
    </location>
</feature>
<keyword evidence="2" id="KW-0472">Membrane</keyword>
<proteinExistence type="predicted"/>
<evidence type="ECO:0000313" key="4">
    <source>
        <dbReference type="Proteomes" id="UP000324800"/>
    </source>
</evidence>
<feature type="region of interest" description="Disordered" evidence="1">
    <location>
        <begin position="576"/>
        <end position="600"/>
    </location>
</feature>
<evidence type="ECO:0000313" key="3">
    <source>
        <dbReference type="EMBL" id="KAA6398426.1"/>
    </source>
</evidence>
<evidence type="ECO:0000256" key="2">
    <source>
        <dbReference type="SAM" id="Phobius"/>
    </source>
</evidence>
<comment type="caution">
    <text evidence="3">The sequence shown here is derived from an EMBL/GenBank/DDBJ whole genome shotgun (WGS) entry which is preliminary data.</text>
</comment>
<feature type="region of interest" description="Disordered" evidence="1">
    <location>
        <begin position="481"/>
        <end position="514"/>
    </location>
</feature>
<organism evidence="3 4">
    <name type="scientific">Streblomastix strix</name>
    <dbReference type="NCBI Taxonomy" id="222440"/>
    <lineage>
        <taxon>Eukaryota</taxon>
        <taxon>Metamonada</taxon>
        <taxon>Preaxostyla</taxon>
        <taxon>Oxymonadida</taxon>
        <taxon>Streblomastigidae</taxon>
        <taxon>Streblomastix</taxon>
    </lineage>
</organism>
<feature type="transmembrane region" description="Helical" evidence="2">
    <location>
        <begin position="52"/>
        <end position="78"/>
    </location>
</feature>
<keyword evidence="2" id="KW-1133">Transmembrane helix</keyword>
<gene>
    <name evidence="3" type="ORF">EZS28_006051</name>
</gene>
<feature type="compositionally biased region" description="Acidic residues" evidence="1">
    <location>
        <begin position="667"/>
        <end position="686"/>
    </location>
</feature>
<accession>A0A5J4WV35</accession>
<sequence length="686" mass="76782">MKKNKADEETEHGKGFLREIIQDLDWEMKLEQDLTKLQAAYKQLPSPITFKFIVNIVISIVAELLILIALILIVVIFVELYSDVAGNIVMSGLRPALLAQIQYFSLRMLYNYQQIDVVSRVQFTGVTSPVWNDSSHVSNNKTIIRELLHGVLEQLRKVHAKVHYGSSNYTETDDSLIDQLHTSRISIKQTASYLLDNATCYMPIEEQCTVAGDNNNDGPFRIYSIQWPISGLSSLISRLYMYVEQVYHMDLNMILDTDFALANRTSGSGSTTGSSSNTTGQKGRGDTNHQFRFINSAVRNDIIQGLLKHTTEILDSGLSTIELSKNVLIYSTIGCSVLQLILVIVNAIPWSQDVVRATTQSKKLLLLLPSQGRGSDRGDDSAEVEMQMLPSMRTGYPPIDDGRERIIEAAVTLLDAIISKESQTQINSLHTTLVQISYRQFTEEEREMIQREYTGSKDITMNDILQSGPGELGSNVQSIMNNVVGGLGGSGSSNEKEKEKSGENKENESKETTDLQKIETQIALLQQQQSLMNTQQQIDLDQNGKPILINAGQLNPESIGQKSVKQIPSLSNDDYLHERPKKGKNQMQHLISNSNDPKHHNFKTHAREHILLRQRLTVIGDQLKVTGDVASKMIAKRNLIKLFDAHFTNADIVFGNTIPEEERTGFDEDEDEKDDEEGVEGVEGVE</sequence>
<reference evidence="3 4" key="1">
    <citation type="submission" date="2019-03" db="EMBL/GenBank/DDBJ databases">
        <title>Single cell metagenomics reveals metabolic interactions within the superorganism composed of flagellate Streblomastix strix and complex community of Bacteroidetes bacteria on its surface.</title>
        <authorList>
            <person name="Treitli S.C."/>
            <person name="Kolisko M."/>
            <person name="Husnik F."/>
            <person name="Keeling P."/>
            <person name="Hampl V."/>
        </authorList>
    </citation>
    <scope>NUCLEOTIDE SEQUENCE [LARGE SCALE GENOMIC DNA]</scope>
    <source>
        <strain evidence="3">ST1C</strain>
    </source>
</reference>
<feature type="region of interest" description="Disordered" evidence="1">
    <location>
        <begin position="266"/>
        <end position="287"/>
    </location>
</feature>
<dbReference type="AlphaFoldDB" id="A0A5J4WV35"/>
<feature type="region of interest" description="Disordered" evidence="1">
    <location>
        <begin position="658"/>
        <end position="686"/>
    </location>
</feature>
<name>A0A5J4WV35_9EUKA</name>